<reference evidence="1" key="1">
    <citation type="submission" date="2018-02" db="EMBL/GenBank/DDBJ databases">
        <title>Rhizophora mucronata_Transcriptome.</title>
        <authorList>
            <person name="Meera S.P."/>
            <person name="Sreeshan A."/>
            <person name="Augustine A."/>
        </authorList>
    </citation>
    <scope>NUCLEOTIDE SEQUENCE</scope>
    <source>
        <tissue evidence="1">Leaf</tissue>
    </source>
</reference>
<dbReference type="AlphaFoldDB" id="A0A2P2IK95"/>
<protein>
    <submittedName>
        <fullName evidence="1">Uncharacterized protein</fullName>
    </submittedName>
</protein>
<evidence type="ECO:0000313" key="1">
    <source>
        <dbReference type="EMBL" id="MBW81628.1"/>
    </source>
</evidence>
<accession>A0A2P2IK95</accession>
<proteinExistence type="predicted"/>
<dbReference type="EMBL" id="GGEC01001145">
    <property type="protein sequence ID" value="MBW81628.1"/>
    <property type="molecule type" value="Transcribed_RNA"/>
</dbReference>
<sequence>MIPILLFPIRNAEAFKSCSRSKLIFESNGTKVYCSIFSDRDSKSSVLKQKISFLIIDFSSK</sequence>
<name>A0A2P2IK95_RHIMU</name>
<organism evidence="1">
    <name type="scientific">Rhizophora mucronata</name>
    <name type="common">Asiatic mangrove</name>
    <dbReference type="NCBI Taxonomy" id="61149"/>
    <lineage>
        <taxon>Eukaryota</taxon>
        <taxon>Viridiplantae</taxon>
        <taxon>Streptophyta</taxon>
        <taxon>Embryophyta</taxon>
        <taxon>Tracheophyta</taxon>
        <taxon>Spermatophyta</taxon>
        <taxon>Magnoliopsida</taxon>
        <taxon>eudicotyledons</taxon>
        <taxon>Gunneridae</taxon>
        <taxon>Pentapetalae</taxon>
        <taxon>rosids</taxon>
        <taxon>fabids</taxon>
        <taxon>Malpighiales</taxon>
        <taxon>Rhizophoraceae</taxon>
        <taxon>Rhizophora</taxon>
    </lineage>
</organism>